<evidence type="ECO:0000313" key="1">
    <source>
        <dbReference type="EMBL" id="PNX60291.1"/>
    </source>
</evidence>
<sequence>MATTAEPGAVQTYSAAVNWKSPTPGRFKCNIDASFESYLNGVGIRICIRDKLGQYVLSRTEWIALLC</sequence>
<evidence type="ECO:0000313" key="2">
    <source>
        <dbReference type="Proteomes" id="UP000236291"/>
    </source>
</evidence>
<dbReference type="Proteomes" id="UP000236291">
    <property type="component" value="Unassembled WGS sequence"/>
</dbReference>
<organism evidence="1 2">
    <name type="scientific">Trifolium pratense</name>
    <name type="common">Red clover</name>
    <dbReference type="NCBI Taxonomy" id="57577"/>
    <lineage>
        <taxon>Eukaryota</taxon>
        <taxon>Viridiplantae</taxon>
        <taxon>Streptophyta</taxon>
        <taxon>Embryophyta</taxon>
        <taxon>Tracheophyta</taxon>
        <taxon>Spermatophyta</taxon>
        <taxon>Magnoliopsida</taxon>
        <taxon>eudicotyledons</taxon>
        <taxon>Gunneridae</taxon>
        <taxon>Pentapetalae</taxon>
        <taxon>rosids</taxon>
        <taxon>fabids</taxon>
        <taxon>Fabales</taxon>
        <taxon>Fabaceae</taxon>
        <taxon>Papilionoideae</taxon>
        <taxon>50 kb inversion clade</taxon>
        <taxon>NPAAA clade</taxon>
        <taxon>Hologalegina</taxon>
        <taxon>IRL clade</taxon>
        <taxon>Trifolieae</taxon>
        <taxon>Trifolium</taxon>
    </lineage>
</organism>
<gene>
    <name evidence="1" type="ORF">L195_g060113</name>
</gene>
<dbReference type="ExpressionAtlas" id="A0A2K3K1W5">
    <property type="expression patterns" value="baseline"/>
</dbReference>
<reference evidence="1 2" key="1">
    <citation type="journal article" date="2014" name="Am. J. Bot.">
        <title>Genome assembly and annotation for red clover (Trifolium pratense; Fabaceae).</title>
        <authorList>
            <person name="Istvanek J."/>
            <person name="Jaros M."/>
            <person name="Krenek A."/>
            <person name="Repkova J."/>
        </authorList>
    </citation>
    <scope>NUCLEOTIDE SEQUENCE [LARGE SCALE GENOMIC DNA]</scope>
    <source>
        <strain evidence="2">cv. Tatra</strain>
        <tissue evidence="1">Young leaves</tissue>
    </source>
</reference>
<proteinExistence type="predicted"/>
<reference evidence="1 2" key="2">
    <citation type="journal article" date="2017" name="Front. Plant Sci.">
        <title>Gene Classification and Mining of Molecular Markers Useful in Red Clover (Trifolium pratense) Breeding.</title>
        <authorList>
            <person name="Istvanek J."/>
            <person name="Dluhosova J."/>
            <person name="Dluhos P."/>
            <person name="Patkova L."/>
            <person name="Nedelnik J."/>
            <person name="Repkova J."/>
        </authorList>
    </citation>
    <scope>NUCLEOTIDE SEQUENCE [LARGE SCALE GENOMIC DNA]</scope>
    <source>
        <strain evidence="2">cv. Tatra</strain>
        <tissue evidence="1">Young leaves</tissue>
    </source>
</reference>
<comment type="caution">
    <text evidence="1">The sequence shown here is derived from an EMBL/GenBank/DDBJ whole genome shotgun (WGS) entry which is preliminary data.</text>
</comment>
<name>A0A2K3K1W5_TRIPR</name>
<dbReference type="EMBL" id="ASHM01135988">
    <property type="protein sequence ID" value="PNX60291.1"/>
    <property type="molecule type" value="Genomic_DNA"/>
</dbReference>
<dbReference type="AlphaFoldDB" id="A0A2K3K1W5"/>
<feature type="non-terminal residue" evidence="1">
    <location>
        <position position="67"/>
    </location>
</feature>
<protein>
    <submittedName>
        <fullName evidence="1">Cytochrome p450</fullName>
    </submittedName>
</protein>
<accession>A0A2K3K1W5</accession>